<dbReference type="AlphaFoldDB" id="A0A7J7KMV3"/>
<sequence length="203" mass="23963">MLNWQTKLFKFRSDARRMLSQRTHATNKVIRMPASTDFIEKYRDIMQQLHPRNKYAAYPGAGLRKDVVPPKKFIDAARTLFEQYPINNVLAEAKKMRRHLWNKRVPMEQDEMKKIGQELEYKLTSAKLQQTSSELLNEEEIEKEMAGIRKIALQQMKKSIYNWRPLHLDAYLSVVYMSSHLLSNYAVWYSIMSEVAQPYSSTV</sequence>
<comment type="caution">
    <text evidence="1">The sequence shown here is derived from an EMBL/GenBank/DDBJ whole genome shotgun (WGS) entry which is preliminary data.</text>
</comment>
<dbReference type="OrthoDB" id="421327at2759"/>
<name>A0A7J7KMV3_BUGNE</name>
<protein>
    <submittedName>
        <fullName evidence="1">METTL17</fullName>
    </submittedName>
</protein>
<keyword evidence="2" id="KW-1185">Reference proteome</keyword>
<dbReference type="Proteomes" id="UP000593567">
    <property type="component" value="Unassembled WGS sequence"/>
</dbReference>
<evidence type="ECO:0000313" key="2">
    <source>
        <dbReference type="Proteomes" id="UP000593567"/>
    </source>
</evidence>
<evidence type="ECO:0000313" key="1">
    <source>
        <dbReference type="EMBL" id="KAF6039492.1"/>
    </source>
</evidence>
<proteinExistence type="predicted"/>
<reference evidence="1" key="1">
    <citation type="submission" date="2020-06" db="EMBL/GenBank/DDBJ databases">
        <title>Draft genome of Bugula neritina, a colonial animal packing powerful symbionts and potential medicines.</title>
        <authorList>
            <person name="Rayko M."/>
        </authorList>
    </citation>
    <scope>NUCLEOTIDE SEQUENCE [LARGE SCALE GENOMIC DNA]</scope>
    <source>
        <strain evidence="1">Kwan_BN1</strain>
    </source>
</reference>
<dbReference type="EMBL" id="VXIV02000248">
    <property type="protein sequence ID" value="KAF6039492.1"/>
    <property type="molecule type" value="Genomic_DNA"/>
</dbReference>
<accession>A0A7J7KMV3</accession>
<organism evidence="1 2">
    <name type="scientific">Bugula neritina</name>
    <name type="common">Brown bryozoan</name>
    <name type="synonym">Sertularia neritina</name>
    <dbReference type="NCBI Taxonomy" id="10212"/>
    <lineage>
        <taxon>Eukaryota</taxon>
        <taxon>Metazoa</taxon>
        <taxon>Spiralia</taxon>
        <taxon>Lophotrochozoa</taxon>
        <taxon>Bryozoa</taxon>
        <taxon>Gymnolaemata</taxon>
        <taxon>Cheilostomatida</taxon>
        <taxon>Flustrina</taxon>
        <taxon>Buguloidea</taxon>
        <taxon>Bugulidae</taxon>
        <taxon>Bugula</taxon>
    </lineage>
</organism>
<gene>
    <name evidence="1" type="ORF">EB796_002198</name>
</gene>